<dbReference type="Proteomes" id="UP000039324">
    <property type="component" value="Unassembled WGS sequence"/>
</dbReference>
<reference evidence="2 4" key="1">
    <citation type="submission" date="2015-02" db="EMBL/GenBank/DDBJ databases">
        <authorList>
            <person name="Chooi Y.-H."/>
        </authorList>
    </citation>
    <scope>NUCLEOTIDE SEQUENCE [LARGE SCALE GENOMIC DNA]</scope>
    <source>
        <strain evidence="2">E3</strain>
    </source>
</reference>
<dbReference type="EMBL" id="CDSF01000081">
    <property type="protein sequence ID" value="CEO97886.1"/>
    <property type="molecule type" value="Genomic_DNA"/>
</dbReference>
<evidence type="ECO:0000256" key="1">
    <source>
        <dbReference type="SAM" id="Coils"/>
    </source>
</evidence>
<dbReference type="Proteomes" id="UP000290189">
    <property type="component" value="Unassembled WGS sequence"/>
</dbReference>
<dbReference type="InterPro" id="IPR028118">
    <property type="entry name" value="Chibby_fam"/>
</dbReference>
<organism evidence="2 4">
    <name type="scientific">Plasmodiophora brassicae</name>
    <name type="common">Clubroot disease agent</name>
    <dbReference type="NCBI Taxonomy" id="37360"/>
    <lineage>
        <taxon>Eukaryota</taxon>
        <taxon>Sar</taxon>
        <taxon>Rhizaria</taxon>
        <taxon>Endomyxa</taxon>
        <taxon>Phytomyxea</taxon>
        <taxon>Plasmodiophorida</taxon>
        <taxon>Plasmodiophoridae</taxon>
        <taxon>Plasmodiophora</taxon>
    </lineage>
</organism>
<evidence type="ECO:0000313" key="5">
    <source>
        <dbReference type="Proteomes" id="UP000290189"/>
    </source>
</evidence>
<protein>
    <submittedName>
        <fullName evidence="2">Uncharacterized protein</fullName>
    </submittedName>
</protein>
<dbReference type="Pfam" id="PF14645">
    <property type="entry name" value="Chibby"/>
    <property type="match status" value="1"/>
</dbReference>
<accession>A0A0G4IRZ8</accession>
<keyword evidence="4" id="KW-1185">Reference proteome</keyword>
<evidence type="ECO:0000313" key="2">
    <source>
        <dbReference type="EMBL" id="CEO97886.1"/>
    </source>
</evidence>
<gene>
    <name evidence="2" type="ORF">PBRA_006000</name>
    <name evidence="3" type="ORF">PLBR_LOCUS5316</name>
</gene>
<feature type="coiled-coil region" evidence="1">
    <location>
        <begin position="58"/>
        <end position="85"/>
    </location>
</feature>
<proteinExistence type="predicted"/>
<keyword evidence="1" id="KW-0175">Coiled coil</keyword>
<evidence type="ECO:0000313" key="3">
    <source>
        <dbReference type="EMBL" id="SPQ98101.1"/>
    </source>
</evidence>
<sequence>MKFLWNKARASQGGNSADLLGDTPFENDLRLGKHHLKLVDGEWVLLSSSAGASDAPNMGAVLEENQRLKAQVADLERANHRLTFKNKLLIAMCTISEGDRRVAEMENEQLLKDAGKAPPAHKP</sequence>
<evidence type="ECO:0000313" key="4">
    <source>
        <dbReference type="Proteomes" id="UP000039324"/>
    </source>
</evidence>
<name>A0A0G4IRZ8_PLABS</name>
<dbReference type="AlphaFoldDB" id="A0A0G4IRZ8"/>
<geneLocation type="mitochondrion" evidence="3"/>
<keyword evidence="3" id="KW-0496">Mitochondrion</keyword>
<dbReference type="EMBL" id="OVEO01000009">
    <property type="protein sequence ID" value="SPQ98101.1"/>
    <property type="molecule type" value="Genomic_DNA"/>
</dbReference>
<reference evidence="3 5" key="2">
    <citation type="submission" date="2018-03" db="EMBL/GenBank/DDBJ databases">
        <authorList>
            <person name="Fogelqvist J."/>
        </authorList>
    </citation>
    <scope>NUCLEOTIDE SEQUENCE [LARGE SCALE GENOMIC DNA]</scope>
</reference>